<name>A0A194W8H2_CYTMA</name>
<dbReference type="AlphaFoldDB" id="A0A194W8H2"/>
<gene>
    <name evidence="1" type="ORF">VM1G_08185</name>
</gene>
<proteinExistence type="predicted"/>
<dbReference type="EMBL" id="CM003106">
    <property type="protein sequence ID" value="KUI72774.1"/>
    <property type="molecule type" value="Genomic_DNA"/>
</dbReference>
<dbReference type="Proteomes" id="UP000078559">
    <property type="component" value="Chromosome 9"/>
</dbReference>
<accession>A0A194W8H2</accession>
<evidence type="ECO:0000313" key="2">
    <source>
        <dbReference type="Proteomes" id="UP000078559"/>
    </source>
</evidence>
<organism evidence="1 2">
    <name type="scientific">Cytospora mali</name>
    <name type="common">Apple Valsa canker fungus</name>
    <name type="synonym">Valsa mali</name>
    <dbReference type="NCBI Taxonomy" id="578113"/>
    <lineage>
        <taxon>Eukaryota</taxon>
        <taxon>Fungi</taxon>
        <taxon>Dikarya</taxon>
        <taxon>Ascomycota</taxon>
        <taxon>Pezizomycotina</taxon>
        <taxon>Sordariomycetes</taxon>
        <taxon>Sordariomycetidae</taxon>
        <taxon>Diaporthales</taxon>
        <taxon>Cytosporaceae</taxon>
        <taxon>Cytospora</taxon>
    </lineage>
</organism>
<dbReference type="OrthoDB" id="5946236at2759"/>
<protein>
    <submittedName>
        <fullName evidence="1">Uncharacterized protein</fullName>
    </submittedName>
</protein>
<evidence type="ECO:0000313" key="1">
    <source>
        <dbReference type="EMBL" id="KUI72774.1"/>
    </source>
</evidence>
<sequence length="163" mass="18138">MSSFLCSTEKTMLNTTCRWRQIATAHDQTGYNTRRSLQARESSGNRKFLYQDGDFVNTPLRDLSSNYEDVRRSLSTKYLSIVPQQDAFISGDSSVVFFDIDPDDTQRTAHGRQEAGTTMGVLEKSQKPRLLHCHGAQSLPLQEPGIDLIAGIKVAIDVLEGLG</sequence>
<keyword evidence="2" id="KW-1185">Reference proteome</keyword>
<reference evidence="1" key="1">
    <citation type="submission" date="2014-12" db="EMBL/GenBank/DDBJ databases">
        <title>Genome Sequence of Valsa Canker Pathogens Uncovers a Specific Adaption of Colonization on Woody Bark.</title>
        <authorList>
            <person name="Yin Z."/>
            <person name="Liu H."/>
            <person name="Gao X."/>
            <person name="Li Z."/>
            <person name="Song N."/>
            <person name="Ke X."/>
            <person name="Dai Q."/>
            <person name="Wu Y."/>
            <person name="Sun Y."/>
            <person name="Xu J.-R."/>
            <person name="Kang Z.K."/>
            <person name="Wang L."/>
            <person name="Huang L."/>
        </authorList>
    </citation>
    <scope>NUCLEOTIDE SEQUENCE [LARGE SCALE GENOMIC DNA]</scope>
    <source>
        <strain evidence="1">03-8</strain>
    </source>
</reference>